<gene>
    <name evidence="4" type="ORF">EV645_4458</name>
</gene>
<evidence type="ECO:0000256" key="2">
    <source>
        <dbReference type="ARBA" id="ARBA00022801"/>
    </source>
</evidence>
<dbReference type="PANTHER" id="PTHR43798:SF33">
    <property type="entry name" value="HYDROLASE, PUTATIVE (AFU_ORTHOLOGUE AFUA_2G14860)-RELATED"/>
    <property type="match status" value="1"/>
</dbReference>
<dbReference type="PRINTS" id="PR00111">
    <property type="entry name" value="ABHYDROLASE"/>
</dbReference>
<evidence type="ECO:0000256" key="1">
    <source>
        <dbReference type="ARBA" id="ARBA00010088"/>
    </source>
</evidence>
<dbReference type="InterPro" id="IPR000073">
    <property type="entry name" value="AB_hydrolase_1"/>
</dbReference>
<dbReference type="RefSeq" id="WP_130445860.1">
    <property type="nucleotide sequence ID" value="NZ_SHKR01000013.1"/>
</dbReference>
<dbReference type="Gene3D" id="3.40.50.1820">
    <property type="entry name" value="alpha/beta hydrolase"/>
    <property type="match status" value="1"/>
</dbReference>
<dbReference type="Proteomes" id="UP000292027">
    <property type="component" value="Unassembled WGS sequence"/>
</dbReference>
<dbReference type="AlphaFoldDB" id="A0A4Q7WVJ0"/>
<dbReference type="EMBL" id="SHKR01000013">
    <property type="protein sequence ID" value="RZU13609.1"/>
    <property type="molecule type" value="Genomic_DNA"/>
</dbReference>
<dbReference type="SUPFAM" id="SSF53474">
    <property type="entry name" value="alpha/beta-Hydrolases"/>
    <property type="match status" value="1"/>
</dbReference>
<dbReference type="GO" id="GO:0004177">
    <property type="term" value="F:aminopeptidase activity"/>
    <property type="evidence" value="ECO:0007669"/>
    <property type="project" value="UniProtKB-EC"/>
</dbReference>
<sequence>MLMEIRGTRLYVDQRGPQDAPPLLFIHGGPGAGSYDFLAFQGDRISQSFRLIAVDQRGVQQSDPLTGPVSEQDLIADFEALREKLGVEQWSILGHSYGGRLALRYAVAHPDAVTKVVFENPGWDMVLASDTLLRAALPLLPGVEAPPPHTGPATKAMWDERIAVIAQLGDRRMEIYTGPDARDLQLPADTEISDEYHSRSGHFHDQITRSASFGQPVLQYFAQLTQPALLIKGEYDPATSEQEIQLFRSGVPNGTYYYAAGTGHFTHAEQPDLYAELVTEFLLS</sequence>
<keyword evidence="2" id="KW-0378">Hydrolase</keyword>
<protein>
    <submittedName>
        <fullName evidence="4">Proline iminopeptidase</fullName>
    </submittedName>
</protein>
<reference evidence="4 5" key="1">
    <citation type="journal article" date="2015" name="Stand. Genomic Sci.">
        <title>Genomic Encyclopedia of Bacterial and Archaeal Type Strains, Phase III: the genomes of soil and plant-associated and newly described type strains.</title>
        <authorList>
            <person name="Whitman W.B."/>
            <person name="Woyke T."/>
            <person name="Klenk H.P."/>
            <person name="Zhou Y."/>
            <person name="Lilburn T.G."/>
            <person name="Beck B.J."/>
            <person name="De Vos P."/>
            <person name="Vandamme P."/>
            <person name="Eisen J.A."/>
            <person name="Garrity G."/>
            <person name="Hugenholtz P."/>
            <person name="Kyrpides N.C."/>
        </authorList>
    </citation>
    <scope>NUCLEOTIDE SEQUENCE [LARGE SCALE GENOMIC DNA]</scope>
    <source>
        <strain evidence="4 5">VKM Ac-2540</strain>
    </source>
</reference>
<feature type="domain" description="AB hydrolase-1" evidence="3">
    <location>
        <begin position="21"/>
        <end position="270"/>
    </location>
</feature>
<proteinExistence type="inferred from homology"/>
<dbReference type="InterPro" id="IPR002410">
    <property type="entry name" value="Peptidase_S33"/>
</dbReference>
<organism evidence="4 5">
    <name type="scientific">Kribbella rubisoli</name>
    <dbReference type="NCBI Taxonomy" id="3075929"/>
    <lineage>
        <taxon>Bacteria</taxon>
        <taxon>Bacillati</taxon>
        <taxon>Actinomycetota</taxon>
        <taxon>Actinomycetes</taxon>
        <taxon>Propionibacteriales</taxon>
        <taxon>Kribbellaceae</taxon>
        <taxon>Kribbella</taxon>
    </lineage>
</organism>
<evidence type="ECO:0000313" key="5">
    <source>
        <dbReference type="Proteomes" id="UP000292027"/>
    </source>
</evidence>
<evidence type="ECO:0000259" key="3">
    <source>
        <dbReference type="Pfam" id="PF00561"/>
    </source>
</evidence>
<dbReference type="OrthoDB" id="2987348at2"/>
<dbReference type="InterPro" id="IPR050266">
    <property type="entry name" value="AB_hydrolase_sf"/>
</dbReference>
<dbReference type="PANTHER" id="PTHR43798">
    <property type="entry name" value="MONOACYLGLYCEROL LIPASE"/>
    <property type="match status" value="1"/>
</dbReference>
<keyword evidence="5" id="KW-1185">Reference proteome</keyword>
<dbReference type="Pfam" id="PF00561">
    <property type="entry name" value="Abhydrolase_1"/>
    <property type="match status" value="1"/>
</dbReference>
<comment type="caution">
    <text evidence="4">The sequence shown here is derived from an EMBL/GenBank/DDBJ whole genome shotgun (WGS) entry which is preliminary data.</text>
</comment>
<dbReference type="InterPro" id="IPR029058">
    <property type="entry name" value="AB_hydrolase_fold"/>
</dbReference>
<accession>A0A4Q7WVJ0</accession>
<dbReference type="GO" id="GO:0016020">
    <property type="term" value="C:membrane"/>
    <property type="evidence" value="ECO:0007669"/>
    <property type="project" value="TreeGrafter"/>
</dbReference>
<dbReference type="PRINTS" id="PR00793">
    <property type="entry name" value="PROAMNOPTASE"/>
</dbReference>
<name>A0A4Q7WVJ0_9ACTN</name>
<comment type="similarity">
    <text evidence="1">Belongs to the peptidase S33 family.</text>
</comment>
<evidence type="ECO:0000313" key="4">
    <source>
        <dbReference type="EMBL" id="RZU13609.1"/>
    </source>
</evidence>
<dbReference type="GO" id="GO:0006508">
    <property type="term" value="P:proteolysis"/>
    <property type="evidence" value="ECO:0007669"/>
    <property type="project" value="InterPro"/>
</dbReference>